<keyword evidence="3" id="KW-1185">Reference proteome</keyword>
<organism evidence="2 3">
    <name type="scientific">Cochliobolus heterostrophus (strain C5 / ATCC 48332 / race O)</name>
    <name type="common">Southern corn leaf blight fungus</name>
    <name type="synonym">Bipolaris maydis</name>
    <dbReference type="NCBI Taxonomy" id="701091"/>
    <lineage>
        <taxon>Eukaryota</taxon>
        <taxon>Fungi</taxon>
        <taxon>Dikarya</taxon>
        <taxon>Ascomycota</taxon>
        <taxon>Pezizomycotina</taxon>
        <taxon>Dothideomycetes</taxon>
        <taxon>Pleosporomycetidae</taxon>
        <taxon>Pleosporales</taxon>
        <taxon>Pleosporineae</taxon>
        <taxon>Pleosporaceae</taxon>
        <taxon>Bipolaris</taxon>
    </lineage>
</organism>
<feature type="compositionally biased region" description="Low complexity" evidence="1">
    <location>
        <begin position="125"/>
        <end position="141"/>
    </location>
</feature>
<evidence type="ECO:0000313" key="3">
    <source>
        <dbReference type="Proteomes" id="UP000016936"/>
    </source>
</evidence>
<evidence type="ECO:0000313" key="2">
    <source>
        <dbReference type="EMBL" id="EMD95241.1"/>
    </source>
</evidence>
<feature type="compositionally biased region" description="Acidic residues" evidence="1">
    <location>
        <begin position="69"/>
        <end position="112"/>
    </location>
</feature>
<feature type="region of interest" description="Disordered" evidence="1">
    <location>
        <begin position="69"/>
        <end position="160"/>
    </location>
</feature>
<protein>
    <submittedName>
        <fullName evidence="2">Uncharacterized protein</fullName>
    </submittedName>
</protein>
<feature type="region of interest" description="Disordered" evidence="1">
    <location>
        <begin position="25"/>
        <end position="47"/>
    </location>
</feature>
<reference evidence="2 3" key="1">
    <citation type="journal article" date="2012" name="PLoS Pathog.">
        <title>Diverse lifestyles and strategies of plant pathogenesis encoded in the genomes of eighteen Dothideomycetes fungi.</title>
        <authorList>
            <person name="Ohm R.A."/>
            <person name="Feau N."/>
            <person name="Henrissat B."/>
            <person name="Schoch C.L."/>
            <person name="Horwitz B.A."/>
            <person name="Barry K.W."/>
            <person name="Condon B.J."/>
            <person name="Copeland A.C."/>
            <person name="Dhillon B."/>
            <person name="Glaser F."/>
            <person name="Hesse C.N."/>
            <person name="Kosti I."/>
            <person name="LaButti K."/>
            <person name="Lindquist E.A."/>
            <person name="Lucas S."/>
            <person name="Salamov A.A."/>
            <person name="Bradshaw R.E."/>
            <person name="Ciuffetti L."/>
            <person name="Hamelin R.C."/>
            <person name="Kema G.H.J."/>
            <person name="Lawrence C."/>
            <person name="Scott J.A."/>
            <person name="Spatafora J.W."/>
            <person name="Turgeon B.G."/>
            <person name="de Wit P.J.G.M."/>
            <person name="Zhong S."/>
            <person name="Goodwin S.B."/>
            <person name="Grigoriev I.V."/>
        </authorList>
    </citation>
    <scope>NUCLEOTIDE SEQUENCE [LARGE SCALE GENOMIC DNA]</scope>
    <source>
        <strain evidence="3">C5 / ATCC 48332 / race O</strain>
    </source>
</reference>
<proteinExistence type="predicted"/>
<evidence type="ECO:0000256" key="1">
    <source>
        <dbReference type="SAM" id="MobiDB-lite"/>
    </source>
</evidence>
<dbReference type="AlphaFoldDB" id="M2UNS3"/>
<reference evidence="3" key="2">
    <citation type="journal article" date="2013" name="PLoS Genet.">
        <title>Comparative genome structure, secondary metabolite, and effector coding capacity across Cochliobolus pathogens.</title>
        <authorList>
            <person name="Condon B.J."/>
            <person name="Leng Y."/>
            <person name="Wu D."/>
            <person name="Bushley K.E."/>
            <person name="Ohm R.A."/>
            <person name="Otillar R."/>
            <person name="Martin J."/>
            <person name="Schackwitz W."/>
            <person name="Grimwood J."/>
            <person name="MohdZainudin N."/>
            <person name="Xue C."/>
            <person name="Wang R."/>
            <person name="Manning V.A."/>
            <person name="Dhillon B."/>
            <person name="Tu Z.J."/>
            <person name="Steffenson B.J."/>
            <person name="Salamov A."/>
            <person name="Sun H."/>
            <person name="Lowry S."/>
            <person name="LaButti K."/>
            <person name="Han J."/>
            <person name="Copeland A."/>
            <person name="Lindquist E."/>
            <person name="Barry K."/>
            <person name="Schmutz J."/>
            <person name="Baker S.E."/>
            <person name="Ciuffetti L.M."/>
            <person name="Grigoriev I.V."/>
            <person name="Zhong S."/>
            <person name="Turgeon B.G."/>
        </authorList>
    </citation>
    <scope>NUCLEOTIDE SEQUENCE [LARGE SCALE GENOMIC DNA]</scope>
    <source>
        <strain evidence="3">C5 / ATCC 48332 / race O</strain>
    </source>
</reference>
<dbReference type="Proteomes" id="UP000016936">
    <property type="component" value="Unassembled WGS sequence"/>
</dbReference>
<accession>M2UNS3</accession>
<sequence>MLVCTTGWALALVGTKKPGASLSVAASEGSGPLIKGSGGGDGTREVGDGVCDADGRLEPIGVGVAMGEDGEEAEEVAGADSEGEAVEDSAGVEDDGETAEETTVETAEETAGVEDGKGTVDSWGDEVIAGAGEEVEGAGSSDEVERGAGEEEAGMDSGVDIYSGIDVDSGVDVDSDADEVSTGSSDSIDEVSAMLVGATASGVTVEKRVKENPASSVGASAADVVLVLEMS</sequence>
<name>M2UNS3_COCH5</name>
<gene>
    <name evidence="2" type="ORF">COCHEDRAFT_23123</name>
</gene>
<dbReference type="EMBL" id="KB445571">
    <property type="protein sequence ID" value="EMD95241.1"/>
    <property type="molecule type" value="Genomic_DNA"/>
</dbReference>
<dbReference type="HOGENOM" id="CLU_104698_0_0_1"/>